<dbReference type="InterPro" id="IPR008656">
    <property type="entry name" value="Inositol_tetrakis-P_1-kinase"/>
</dbReference>
<dbReference type="PANTHER" id="PTHR14217:SF24">
    <property type="entry name" value="INOSITOL-TETRAKISPHOSPHATE 1-KINASE 1"/>
    <property type="match status" value="1"/>
</dbReference>
<dbReference type="Pfam" id="PF17927">
    <property type="entry name" value="Ins134_P3_kin_N"/>
    <property type="match status" value="1"/>
</dbReference>
<keyword evidence="3" id="KW-1185">Reference proteome</keyword>
<feature type="domain" description="Inositol-tetrakisphosphate 1-kinase N-terminal" evidence="1">
    <location>
        <begin position="17"/>
        <end position="96"/>
    </location>
</feature>
<dbReference type="GO" id="GO:0032957">
    <property type="term" value="P:inositol trisphosphate metabolic process"/>
    <property type="evidence" value="ECO:0007669"/>
    <property type="project" value="InterPro"/>
</dbReference>
<accession>A0AAW0JU45</accession>
<dbReference type="InterPro" id="IPR041429">
    <property type="entry name" value="ITPK1_N"/>
</dbReference>
<dbReference type="EMBL" id="PKMF04000470">
    <property type="protein sequence ID" value="KAK7829885.1"/>
    <property type="molecule type" value="Genomic_DNA"/>
</dbReference>
<gene>
    <name evidence="2" type="primary">ITPK1_6</name>
    <name evidence="2" type="ORF">CFP56_028591</name>
</gene>
<organism evidence="2 3">
    <name type="scientific">Quercus suber</name>
    <name type="common">Cork oak</name>
    <dbReference type="NCBI Taxonomy" id="58331"/>
    <lineage>
        <taxon>Eukaryota</taxon>
        <taxon>Viridiplantae</taxon>
        <taxon>Streptophyta</taxon>
        <taxon>Embryophyta</taxon>
        <taxon>Tracheophyta</taxon>
        <taxon>Spermatophyta</taxon>
        <taxon>Magnoliopsida</taxon>
        <taxon>eudicotyledons</taxon>
        <taxon>Gunneridae</taxon>
        <taxon>Pentapetalae</taxon>
        <taxon>rosids</taxon>
        <taxon>fabids</taxon>
        <taxon>Fagales</taxon>
        <taxon>Fagaceae</taxon>
        <taxon>Quercus</taxon>
    </lineage>
</organism>
<proteinExistence type="predicted"/>
<comment type="caution">
    <text evidence="2">The sequence shown here is derived from an EMBL/GenBank/DDBJ whole genome shotgun (WGS) entry which is preliminary data.</text>
</comment>
<evidence type="ECO:0000313" key="3">
    <source>
        <dbReference type="Proteomes" id="UP000237347"/>
    </source>
</evidence>
<dbReference type="Proteomes" id="UP000237347">
    <property type="component" value="Unassembled WGS sequence"/>
</dbReference>
<dbReference type="Gene3D" id="3.40.50.11370">
    <property type="match status" value="1"/>
</dbReference>
<evidence type="ECO:0000313" key="2">
    <source>
        <dbReference type="EMBL" id="KAK7829885.1"/>
    </source>
</evidence>
<dbReference type="AlphaFoldDB" id="A0AAW0JU45"/>
<sequence>MSSPSPCSSSWSSQRYRIGYALSPKKVESFIQNSLINKAKQRGVDLIKIDPTKPLTQQGPFDCVIHKLYGSDWNNQLRQLALHHPNVVVIDSPESIKRLHNRISMLDVVTSLKIPPGDQTFGVPNQRVLDESEWIRLKK</sequence>
<dbReference type="GO" id="GO:0052725">
    <property type="term" value="F:inositol-1,3,4-trisphosphate 6-kinase activity"/>
    <property type="evidence" value="ECO:0007669"/>
    <property type="project" value="InterPro"/>
</dbReference>
<dbReference type="GO" id="GO:0005737">
    <property type="term" value="C:cytoplasm"/>
    <property type="evidence" value="ECO:0007669"/>
    <property type="project" value="TreeGrafter"/>
</dbReference>
<name>A0AAW0JU45_QUESU</name>
<dbReference type="GO" id="GO:0000287">
    <property type="term" value="F:magnesium ion binding"/>
    <property type="evidence" value="ECO:0007669"/>
    <property type="project" value="InterPro"/>
</dbReference>
<dbReference type="FunFam" id="3.40.50.11370:FF:000005">
    <property type="entry name" value="Inositol-tetrakisphosphate 1-kinase"/>
    <property type="match status" value="1"/>
</dbReference>
<dbReference type="PANTHER" id="PTHR14217">
    <property type="entry name" value="INOSITOL-TETRAKISPHOSPHATE 1-KINASE"/>
    <property type="match status" value="1"/>
</dbReference>
<protein>
    <submittedName>
        <fullName evidence="2">Inositol-tetrakisphosphate 1-kinase 1</fullName>
    </submittedName>
</protein>
<dbReference type="GO" id="GO:0047325">
    <property type="term" value="F:inositol-3,4,5,6-tetrakisphosphate 1-kinase activity"/>
    <property type="evidence" value="ECO:0007669"/>
    <property type="project" value="InterPro"/>
</dbReference>
<reference evidence="2 3" key="1">
    <citation type="journal article" date="2018" name="Sci. Data">
        <title>The draft genome sequence of cork oak.</title>
        <authorList>
            <person name="Ramos A.M."/>
            <person name="Usie A."/>
            <person name="Barbosa P."/>
            <person name="Barros P.M."/>
            <person name="Capote T."/>
            <person name="Chaves I."/>
            <person name="Simoes F."/>
            <person name="Abreu I."/>
            <person name="Carrasquinho I."/>
            <person name="Faro C."/>
            <person name="Guimaraes J.B."/>
            <person name="Mendonca D."/>
            <person name="Nobrega F."/>
            <person name="Rodrigues L."/>
            <person name="Saibo N.J.M."/>
            <person name="Varela M.C."/>
            <person name="Egas C."/>
            <person name="Matos J."/>
            <person name="Miguel C.M."/>
            <person name="Oliveira M.M."/>
            <person name="Ricardo C.P."/>
            <person name="Goncalves S."/>
        </authorList>
    </citation>
    <scope>NUCLEOTIDE SEQUENCE [LARGE SCALE GENOMIC DNA]</scope>
    <source>
        <strain evidence="3">cv. HL8</strain>
    </source>
</reference>
<dbReference type="GO" id="GO:0005524">
    <property type="term" value="F:ATP binding"/>
    <property type="evidence" value="ECO:0007669"/>
    <property type="project" value="InterPro"/>
</dbReference>
<dbReference type="GO" id="GO:0052726">
    <property type="term" value="F:inositol-1,3,4-trisphosphate 5-kinase activity"/>
    <property type="evidence" value="ECO:0007669"/>
    <property type="project" value="InterPro"/>
</dbReference>
<evidence type="ECO:0000259" key="1">
    <source>
        <dbReference type="Pfam" id="PF17927"/>
    </source>
</evidence>